<evidence type="ECO:0000256" key="1">
    <source>
        <dbReference type="SAM" id="MobiDB-lite"/>
    </source>
</evidence>
<sequence length="84" mass="8855">MTSPSLISSDRPQPLSTSSPEKVEILCRVKPQIRGSAPAASLEPHKTRSPADWPMNHSVGGRPHGSPATAMIAAQITATRGDKT</sequence>
<feature type="region of interest" description="Disordered" evidence="1">
    <location>
        <begin position="34"/>
        <end position="67"/>
    </location>
</feature>
<organism evidence="2 3">
    <name type="scientific">Glutamicibacter arilaitensis (strain DSM 16368 / CIP 108037 / IAM 15318 / JCM 13566 / NCIMB 14258 / Re117)</name>
    <name type="common">Arthrobacter arilaitensis</name>
    <dbReference type="NCBI Taxonomy" id="861360"/>
    <lineage>
        <taxon>Bacteria</taxon>
        <taxon>Bacillati</taxon>
        <taxon>Actinomycetota</taxon>
        <taxon>Actinomycetes</taxon>
        <taxon>Micrococcales</taxon>
        <taxon>Micrococcaceae</taxon>
        <taxon>Glutamicibacter</taxon>
    </lineage>
</organism>
<dbReference type="EMBL" id="FQ311875">
    <property type="protein sequence ID" value="CBT74516.1"/>
    <property type="molecule type" value="Genomic_DNA"/>
</dbReference>
<gene>
    <name evidence="2" type="ordered locus">AARI_02800</name>
</gene>
<name>A0ABM9PTJ8_GLUAR</name>
<proteinExistence type="predicted"/>
<protein>
    <submittedName>
        <fullName evidence="2">Uncharacterized protein</fullName>
    </submittedName>
</protein>
<reference evidence="3" key="1">
    <citation type="journal article" date="2010" name="PLoS ONE">
        <title>The Arthrobacter arilaitensis Re117 genome sequence reveals its genetic adaptation to the surface of cheese.</title>
        <authorList>
            <person name="Monnet C."/>
            <person name="Loux V."/>
            <person name="Gibrat J.F."/>
            <person name="Spinnler E."/>
            <person name="Barbe V."/>
            <person name="Vacherie B."/>
            <person name="Gavory F."/>
            <person name="Gourbeyre E."/>
            <person name="Siguier P."/>
            <person name="Chandler M."/>
            <person name="Elleuch R."/>
            <person name="Irlinger F."/>
            <person name="Vallaeys T."/>
        </authorList>
    </citation>
    <scope>NUCLEOTIDE SEQUENCE</scope>
    <source>
        <strain evidence="3">DSM 16368 / CIP 108037 / IAM 15318 / JCM 13566 / Re117</strain>
    </source>
</reference>
<dbReference type="Proteomes" id="UP000006878">
    <property type="component" value="Chromosome"/>
</dbReference>
<reference evidence="3" key="2">
    <citation type="submission" date="2010-07" db="EMBL/GenBank/DDBJ databases">
        <title>Complete genome sequence of Arthrobacter arilaitensis (strain DSM 16368 / CIP 108037 / JCM 13566 / Re117).</title>
        <authorList>
            <person name="Genoscope."/>
        </authorList>
    </citation>
    <scope>NUCLEOTIDE SEQUENCE [LARGE SCALE GENOMIC DNA]</scope>
    <source>
        <strain evidence="3">DSM 16368 / CIP 108037 / IAM 15318 / JCM 13566 / Re117</strain>
    </source>
</reference>
<evidence type="ECO:0000313" key="3">
    <source>
        <dbReference type="Proteomes" id="UP000006878"/>
    </source>
</evidence>
<keyword evidence="3" id="KW-1185">Reference proteome</keyword>
<feature type="compositionally biased region" description="Polar residues" evidence="1">
    <location>
        <begin position="1"/>
        <end position="20"/>
    </location>
</feature>
<accession>A0ABM9PTJ8</accession>
<feature type="region of interest" description="Disordered" evidence="1">
    <location>
        <begin position="1"/>
        <end position="22"/>
    </location>
</feature>
<evidence type="ECO:0000313" key="2">
    <source>
        <dbReference type="EMBL" id="CBT74516.1"/>
    </source>
</evidence>